<dbReference type="PANTHER" id="PTHR30035:SF3">
    <property type="entry name" value="INTERMEMBRANE PHOSPHOLIPID TRANSPORT SYSTEM LIPOPROTEIN MLAA"/>
    <property type="match status" value="1"/>
</dbReference>
<keyword evidence="4" id="KW-0449">Lipoprotein</keyword>
<feature type="signal peptide" evidence="3">
    <location>
        <begin position="1"/>
        <end position="31"/>
    </location>
</feature>
<proteinExistence type="inferred from homology"/>
<name>E4PPD7_MARAH</name>
<organism evidence="4 5">
    <name type="scientific">Marinobacter adhaerens (strain DSM 23420 / HP15)</name>
    <dbReference type="NCBI Taxonomy" id="225937"/>
    <lineage>
        <taxon>Bacteria</taxon>
        <taxon>Pseudomonadati</taxon>
        <taxon>Pseudomonadota</taxon>
        <taxon>Gammaproteobacteria</taxon>
        <taxon>Pseudomonadales</taxon>
        <taxon>Marinobacteraceae</taxon>
        <taxon>Marinobacter</taxon>
    </lineage>
</organism>
<dbReference type="AlphaFoldDB" id="E4PPD7"/>
<dbReference type="PANTHER" id="PTHR30035">
    <property type="entry name" value="LIPOPROTEIN VACJ-RELATED"/>
    <property type="match status" value="1"/>
</dbReference>
<evidence type="ECO:0000256" key="2">
    <source>
        <dbReference type="ARBA" id="ARBA00022729"/>
    </source>
</evidence>
<dbReference type="PRINTS" id="PR01805">
    <property type="entry name" value="VACJLIPOPROT"/>
</dbReference>
<evidence type="ECO:0000313" key="5">
    <source>
        <dbReference type="Proteomes" id="UP000007077"/>
    </source>
</evidence>
<dbReference type="GO" id="GO:0016020">
    <property type="term" value="C:membrane"/>
    <property type="evidence" value="ECO:0007669"/>
    <property type="project" value="InterPro"/>
</dbReference>
<dbReference type="eggNOG" id="COG2853">
    <property type="taxonomic scope" value="Bacteria"/>
</dbReference>
<dbReference type="EMBL" id="CP001978">
    <property type="protein sequence ID" value="ADP97624.1"/>
    <property type="molecule type" value="Genomic_DNA"/>
</dbReference>
<dbReference type="Pfam" id="PF04333">
    <property type="entry name" value="MlaA"/>
    <property type="match status" value="1"/>
</dbReference>
<sequence length="263" mass="29756">MMNYFFIRRRFITLAMLFSLSALVPAGQAIAQNMQEPAPEGSVPVDPADPWENWNRKVYTFNETIDRWFLKPVAQAYRTFTPQIIDRGVTNFFNNLTELRNFTNSVLQLKGESAVVAVGRFTYNTTFGLGGLFDVATAFDLPERPEDFGQTLGYWGAGSGPYLMLPFLGPSTPRHFTGFVTDGFALPSAWDEVESPEVYYARALQIVDRRADLIPAESFISGDSYVFVRNAFLQRREFLINDGKVVNDPFASDDDEDLMLDDF</sequence>
<comment type="similarity">
    <text evidence="1">Belongs to the MlaA family.</text>
</comment>
<keyword evidence="2 3" id="KW-0732">Signal</keyword>
<evidence type="ECO:0000256" key="3">
    <source>
        <dbReference type="SAM" id="SignalP"/>
    </source>
</evidence>
<dbReference type="PATRIC" id="fig|225937.3.peg.1869"/>
<evidence type="ECO:0000256" key="1">
    <source>
        <dbReference type="ARBA" id="ARBA00010634"/>
    </source>
</evidence>
<evidence type="ECO:0000313" key="4">
    <source>
        <dbReference type="EMBL" id="ADP97624.1"/>
    </source>
</evidence>
<feature type="chain" id="PRO_5003187333" evidence="3">
    <location>
        <begin position="32"/>
        <end position="263"/>
    </location>
</feature>
<dbReference type="Proteomes" id="UP000007077">
    <property type="component" value="Chromosome"/>
</dbReference>
<reference evidence="4 5" key="1">
    <citation type="journal article" date="2010" name="Stand. Genomic Sci.">
        <title>Complete genome sequence of Marinobacter adhaerens type strain (HP15), a diatom-interacting marine microorganism.</title>
        <authorList>
            <person name="Gardes A."/>
            <person name="Kaeppel E."/>
            <person name="Shehzad A."/>
            <person name="Seebah S."/>
            <person name="Teeling H."/>
            <person name="Yarza P."/>
            <person name="Glockner F.O."/>
            <person name="Grossart H.P."/>
            <person name="Ullrich M.S."/>
        </authorList>
    </citation>
    <scope>NUCLEOTIDE SEQUENCE [LARGE SCALE GENOMIC DNA]</scope>
    <source>
        <strain evidence="5">DSM 23420 / HP15</strain>
    </source>
</reference>
<dbReference type="GO" id="GO:0120010">
    <property type="term" value="P:intermembrane phospholipid transfer"/>
    <property type="evidence" value="ECO:0007669"/>
    <property type="project" value="TreeGrafter"/>
</dbReference>
<dbReference type="InterPro" id="IPR007428">
    <property type="entry name" value="MlaA"/>
</dbReference>
<reference evidence="5" key="2">
    <citation type="submission" date="2010-02" db="EMBL/GenBank/DDBJ databases">
        <title>Complete genome sequence of Marinobacter adhaerens type strain (HP15).</title>
        <authorList>
            <person name="Gaerdes A.A.M."/>
            <person name="Kaeppel E."/>
            <person name="Shezad A."/>
            <person name="Seebah S."/>
            <person name="Teeling H."/>
            <person name="Yarza P."/>
            <person name="Gloeckner F.O."/>
            <person name="Ullrich M.S."/>
        </authorList>
    </citation>
    <scope>NUCLEOTIDE SEQUENCE [LARGE SCALE GENOMIC DNA]</scope>
    <source>
        <strain evidence="5">DSM 23420 / HP15</strain>
    </source>
</reference>
<protein>
    <submittedName>
        <fullName evidence="4">VacJ family lipoprotein</fullName>
    </submittedName>
</protein>
<accession>E4PPD7</accession>
<dbReference type="STRING" id="225937.HP15_1860"/>
<gene>
    <name evidence="4" type="ordered locus">HP15_1860</name>
</gene>
<dbReference type="KEGG" id="mad:HP15_1860"/>
<dbReference type="HOGENOM" id="CLU_059326_3_1_6"/>